<dbReference type="GO" id="GO:0008168">
    <property type="term" value="F:methyltransferase activity"/>
    <property type="evidence" value="ECO:0007669"/>
    <property type="project" value="UniProtKB-KW"/>
</dbReference>
<name>A0A927A0V5_9NOST</name>
<dbReference type="RefSeq" id="WP_190562713.1">
    <property type="nucleotide sequence ID" value="NZ_JACJQU010000012.1"/>
</dbReference>
<evidence type="ECO:0000313" key="2">
    <source>
        <dbReference type="Proteomes" id="UP000662185"/>
    </source>
</evidence>
<keyword evidence="1" id="KW-0808">Transferase</keyword>
<dbReference type="Pfam" id="PF13489">
    <property type="entry name" value="Methyltransf_23"/>
    <property type="match status" value="1"/>
</dbReference>
<dbReference type="GO" id="GO:0032259">
    <property type="term" value="P:methylation"/>
    <property type="evidence" value="ECO:0007669"/>
    <property type="project" value="UniProtKB-KW"/>
</dbReference>
<proteinExistence type="predicted"/>
<gene>
    <name evidence="1" type="ORF">H6G06_18320</name>
</gene>
<keyword evidence="1" id="KW-0489">Methyltransferase</keyword>
<keyword evidence="2" id="KW-1185">Reference proteome</keyword>
<evidence type="ECO:0000313" key="1">
    <source>
        <dbReference type="EMBL" id="MBD2295372.1"/>
    </source>
</evidence>
<sequence length="245" mass="28253">MTTVKQARWQAAQLAESQYWDGMNITELLRICTEKPDFLSILSQEQLQYLFDDKEILEIGVGPLGISLASFYPEKHKIKKLVKLEPLARTLITESSLIQQIWARPFIDWISSLSEEGNYIQKSGEQMEYEEEFDTVIIYNVLDHVKDPLLILRNAYKSIRSGGQILVGVDCRSILGQIKFEYILRRIAKDEILVKAHPHTFLHHQVVQLLEEAGFDHVQTIGIPSLIHIFMGSSFRPAFIAEKRR</sequence>
<dbReference type="SUPFAM" id="SSF53335">
    <property type="entry name" value="S-adenosyl-L-methionine-dependent methyltransferases"/>
    <property type="match status" value="1"/>
</dbReference>
<dbReference type="Proteomes" id="UP000662185">
    <property type="component" value="Unassembled WGS sequence"/>
</dbReference>
<dbReference type="InterPro" id="IPR029063">
    <property type="entry name" value="SAM-dependent_MTases_sf"/>
</dbReference>
<protein>
    <submittedName>
        <fullName evidence="1">Methyltransferase domain-containing protein</fullName>
    </submittedName>
</protein>
<accession>A0A927A0V5</accession>
<dbReference type="Gene3D" id="3.40.50.150">
    <property type="entry name" value="Vaccinia Virus protein VP39"/>
    <property type="match status" value="1"/>
</dbReference>
<comment type="caution">
    <text evidence="1">The sequence shown here is derived from an EMBL/GenBank/DDBJ whole genome shotgun (WGS) entry which is preliminary data.</text>
</comment>
<organism evidence="1 2">
    <name type="scientific">Anabaena sphaerica FACHB-251</name>
    <dbReference type="NCBI Taxonomy" id="2692883"/>
    <lineage>
        <taxon>Bacteria</taxon>
        <taxon>Bacillati</taxon>
        <taxon>Cyanobacteriota</taxon>
        <taxon>Cyanophyceae</taxon>
        <taxon>Nostocales</taxon>
        <taxon>Nostocaceae</taxon>
        <taxon>Anabaena</taxon>
    </lineage>
</organism>
<dbReference type="EMBL" id="JACJQU010000012">
    <property type="protein sequence ID" value="MBD2295372.1"/>
    <property type="molecule type" value="Genomic_DNA"/>
</dbReference>
<dbReference type="AlphaFoldDB" id="A0A927A0V5"/>
<reference evidence="2" key="1">
    <citation type="journal article" date="2020" name="ISME J.">
        <title>Comparative genomics reveals insights into cyanobacterial evolution and habitat adaptation.</title>
        <authorList>
            <person name="Chen M.Y."/>
            <person name="Teng W.K."/>
            <person name="Zhao L."/>
            <person name="Hu C.X."/>
            <person name="Zhou Y.K."/>
            <person name="Han B.P."/>
            <person name="Song L.R."/>
            <person name="Shu W.S."/>
        </authorList>
    </citation>
    <scope>NUCLEOTIDE SEQUENCE [LARGE SCALE GENOMIC DNA]</scope>
    <source>
        <strain evidence="2">FACHB-251</strain>
    </source>
</reference>